<evidence type="ECO:0000256" key="1">
    <source>
        <dbReference type="SAM" id="MobiDB-lite"/>
    </source>
</evidence>
<dbReference type="AlphaFoldDB" id="A0A811L6F4"/>
<evidence type="ECO:0000313" key="2">
    <source>
        <dbReference type="EMBL" id="CAD5222761.1"/>
    </source>
</evidence>
<feature type="compositionally biased region" description="Basic and acidic residues" evidence="1">
    <location>
        <begin position="144"/>
        <end position="167"/>
    </location>
</feature>
<proteinExistence type="predicted"/>
<feature type="compositionally biased region" description="Basic and acidic residues" evidence="1">
    <location>
        <begin position="44"/>
        <end position="54"/>
    </location>
</feature>
<dbReference type="EMBL" id="CAJFCW020000005">
    <property type="protein sequence ID" value="CAG9116772.1"/>
    <property type="molecule type" value="Genomic_DNA"/>
</dbReference>
<evidence type="ECO:0000313" key="3">
    <source>
        <dbReference type="Proteomes" id="UP000614601"/>
    </source>
</evidence>
<comment type="caution">
    <text evidence="2">The sequence shown here is derived from an EMBL/GenBank/DDBJ whole genome shotgun (WGS) entry which is preliminary data.</text>
</comment>
<feature type="compositionally biased region" description="Basic and acidic residues" evidence="1">
    <location>
        <begin position="14"/>
        <end position="26"/>
    </location>
</feature>
<feature type="compositionally biased region" description="Basic residues" evidence="1">
    <location>
        <begin position="79"/>
        <end position="88"/>
    </location>
</feature>
<feature type="region of interest" description="Disordered" evidence="1">
    <location>
        <begin position="1"/>
        <end position="167"/>
    </location>
</feature>
<dbReference type="Proteomes" id="UP000783686">
    <property type="component" value="Unassembled WGS sequence"/>
</dbReference>
<keyword evidence="3" id="KW-1185">Reference proteome</keyword>
<sequence>MCFPKTYKPKTVVKKSDHPPRFRTKEAAPQPSNKTPPGLFATAKPDKQPKHSAEGQRILRKKGKKASNNKVDRSDAAMQRKKRKHVKKPPPQFDPQKMPDPVSLVDSRGHRRRPMTATHASTLTTSIEHDDTLTDPEFSQSRFTGREKKDDRVEPLKDNKEDKSSYL</sequence>
<protein>
    <submittedName>
        <fullName evidence="2">Uncharacterized protein</fullName>
    </submittedName>
</protein>
<accession>A0A811L6F4</accession>
<dbReference type="EMBL" id="CAJFDH010000005">
    <property type="protein sequence ID" value="CAD5222761.1"/>
    <property type="molecule type" value="Genomic_DNA"/>
</dbReference>
<dbReference type="Proteomes" id="UP000614601">
    <property type="component" value="Unassembled WGS sequence"/>
</dbReference>
<feature type="compositionally biased region" description="Basic residues" evidence="1">
    <location>
        <begin position="58"/>
        <end position="67"/>
    </location>
</feature>
<name>A0A811L6F4_9BILA</name>
<dbReference type="OrthoDB" id="10637162at2759"/>
<organism evidence="2 3">
    <name type="scientific">Bursaphelenchus okinawaensis</name>
    <dbReference type="NCBI Taxonomy" id="465554"/>
    <lineage>
        <taxon>Eukaryota</taxon>
        <taxon>Metazoa</taxon>
        <taxon>Ecdysozoa</taxon>
        <taxon>Nematoda</taxon>
        <taxon>Chromadorea</taxon>
        <taxon>Rhabditida</taxon>
        <taxon>Tylenchina</taxon>
        <taxon>Tylenchomorpha</taxon>
        <taxon>Aphelenchoidea</taxon>
        <taxon>Aphelenchoididae</taxon>
        <taxon>Bursaphelenchus</taxon>
    </lineage>
</organism>
<gene>
    <name evidence="2" type="ORF">BOKJ2_LOCUS9805</name>
</gene>
<reference evidence="2" key="1">
    <citation type="submission" date="2020-09" db="EMBL/GenBank/DDBJ databases">
        <authorList>
            <person name="Kikuchi T."/>
        </authorList>
    </citation>
    <scope>NUCLEOTIDE SEQUENCE</scope>
    <source>
        <strain evidence="2">SH1</strain>
    </source>
</reference>